<dbReference type="Proteomes" id="UP000184232">
    <property type="component" value="Unassembled WGS sequence"/>
</dbReference>
<dbReference type="AlphaFoldDB" id="A0A1M6H683"/>
<evidence type="ECO:0008006" key="3">
    <source>
        <dbReference type="Google" id="ProtNLM"/>
    </source>
</evidence>
<sequence length="195" mass="22617">MKLFKLSLFLLVLFVLVGCRFENAPKGLMIDEPYFITTESMIIKKITVPKGTKLVYKSDLIYEVGSSNQGKQIQMMDEKLLKSIEFKNGNTIDWGGVPVNEIEIFFNEEMHGFTVYADFGKLSKDKRTKFSELWESCNDGLGIIVKNIDDWSFNLKNITDIQSCSVNYQRYFKENAEQQKFLDSIYIEINKIDLK</sequence>
<evidence type="ECO:0000313" key="2">
    <source>
        <dbReference type="Proteomes" id="UP000184232"/>
    </source>
</evidence>
<dbReference type="RefSeq" id="WP_072783507.1">
    <property type="nucleotide sequence ID" value="NZ_FQZH01000002.1"/>
</dbReference>
<dbReference type="EMBL" id="FQZH01000002">
    <property type="protein sequence ID" value="SHJ17695.1"/>
    <property type="molecule type" value="Genomic_DNA"/>
</dbReference>
<reference evidence="1 2" key="1">
    <citation type="submission" date="2016-11" db="EMBL/GenBank/DDBJ databases">
        <authorList>
            <person name="Jaros S."/>
            <person name="Januszkiewicz K."/>
            <person name="Wedrychowicz H."/>
        </authorList>
    </citation>
    <scope>NUCLEOTIDE SEQUENCE [LARGE SCALE GENOMIC DNA]</scope>
    <source>
        <strain evidence="1 2">DSM 22807</strain>
    </source>
</reference>
<organism evidence="1 2">
    <name type="scientific">Flavobacterium haoranii</name>
    <dbReference type="NCBI Taxonomy" id="683124"/>
    <lineage>
        <taxon>Bacteria</taxon>
        <taxon>Pseudomonadati</taxon>
        <taxon>Bacteroidota</taxon>
        <taxon>Flavobacteriia</taxon>
        <taxon>Flavobacteriales</taxon>
        <taxon>Flavobacteriaceae</taxon>
        <taxon>Flavobacterium</taxon>
    </lineage>
</organism>
<protein>
    <recommendedName>
        <fullName evidence="3">Lipoprotein</fullName>
    </recommendedName>
</protein>
<accession>A0A1M6H683</accession>
<name>A0A1M6H683_9FLAO</name>
<dbReference type="OrthoDB" id="6699667at2"/>
<dbReference type="PROSITE" id="PS51257">
    <property type="entry name" value="PROKAR_LIPOPROTEIN"/>
    <property type="match status" value="1"/>
</dbReference>
<gene>
    <name evidence="1" type="ORF">SAMN05444337_1442</name>
</gene>
<evidence type="ECO:0000313" key="1">
    <source>
        <dbReference type="EMBL" id="SHJ17695.1"/>
    </source>
</evidence>
<proteinExistence type="predicted"/>
<keyword evidence="2" id="KW-1185">Reference proteome</keyword>